<dbReference type="InterPro" id="IPR018680">
    <property type="entry name" value="DUF2164"/>
</dbReference>
<accession>A0ABY9JSP3</accession>
<name>A0ABY9JSP3_9BACI</name>
<dbReference type="Proteomes" id="UP001197974">
    <property type="component" value="Chromosome"/>
</dbReference>
<reference evidence="1 2" key="1">
    <citation type="submission" date="2023-06" db="EMBL/GenBank/DDBJ databases">
        <title>Five Gram-positive bacteria isolated from mangrove sediments in Shenzhen, Guangdong, China.</title>
        <authorList>
            <person name="Yu S."/>
            <person name="Zheng W."/>
            <person name="Huang Y."/>
        </authorList>
    </citation>
    <scope>NUCLEOTIDE SEQUENCE [LARGE SCALE GENOMIC DNA]</scope>
    <source>
        <strain evidence="1 2">SaN35-3</strain>
    </source>
</reference>
<organism evidence="1 2">
    <name type="scientific">Bacillus carboniphilus</name>
    <dbReference type="NCBI Taxonomy" id="86663"/>
    <lineage>
        <taxon>Bacteria</taxon>
        <taxon>Bacillati</taxon>
        <taxon>Bacillota</taxon>
        <taxon>Bacilli</taxon>
        <taxon>Bacillales</taxon>
        <taxon>Bacillaceae</taxon>
        <taxon>Bacillus</taxon>
    </lineage>
</organism>
<gene>
    <name evidence="1" type="ORF">LC087_17170</name>
</gene>
<protein>
    <submittedName>
        <fullName evidence="1">DUF2164 domain-containing protein</fullName>
    </submittedName>
</protein>
<keyword evidence="2" id="KW-1185">Reference proteome</keyword>
<dbReference type="EMBL" id="CP129013">
    <property type="protein sequence ID" value="WLR42412.1"/>
    <property type="molecule type" value="Genomic_DNA"/>
</dbReference>
<dbReference type="RefSeq" id="WP_226542891.1">
    <property type="nucleotide sequence ID" value="NZ_CP129013.1"/>
</dbReference>
<sequence length="81" mass="9598">MHMKFPKEKKDLIIEKIQHYFYTERSEEIGLLAAENFLDFALKELGPFFYNGAIKDAQQVVEQKLTNLDEDLHSLERPIRD</sequence>
<evidence type="ECO:0000313" key="2">
    <source>
        <dbReference type="Proteomes" id="UP001197974"/>
    </source>
</evidence>
<proteinExistence type="predicted"/>
<dbReference type="Pfam" id="PF09932">
    <property type="entry name" value="DUF2164"/>
    <property type="match status" value="1"/>
</dbReference>
<evidence type="ECO:0000313" key="1">
    <source>
        <dbReference type="EMBL" id="WLR42412.1"/>
    </source>
</evidence>